<dbReference type="GO" id="GO:0016020">
    <property type="term" value="C:membrane"/>
    <property type="evidence" value="ECO:0007669"/>
    <property type="project" value="UniProtKB-SubCell"/>
</dbReference>
<evidence type="ECO:0000313" key="9">
    <source>
        <dbReference type="Proteomes" id="UP001530293"/>
    </source>
</evidence>
<feature type="compositionally biased region" description="Basic and acidic residues" evidence="5">
    <location>
        <begin position="406"/>
        <end position="415"/>
    </location>
</feature>
<evidence type="ECO:0000256" key="1">
    <source>
        <dbReference type="ARBA" id="ARBA00004141"/>
    </source>
</evidence>
<keyword evidence="3 6" id="KW-1133">Transmembrane helix</keyword>
<feature type="transmembrane region" description="Helical" evidence="6">
    <location>
        <begin position="122"/>
        <end position="144"/>
    </location>
</feature>
<feature type="transmembrane region" description="Helical" evidence="6">
    <location>
        <begin position="79"/>
        <end position="101"/>
    </location>
</feature>
<dbReference type="EMBL" id="JALLBG020000130">
    <property type="protein sequence ID" value="KAL3763005.1"/>
    <property type="molecule type" value="Genomic_DNA"/>
</dbReference>
<keyword evidence="9" id="KW-1185">Reference proteome</keyword>
<feature type="region of interest" description="Disordered" evidence="5">
    <location>
        <begin position="378"/>
        <end position="416"/>
    </location>
</feature>
<dbReference type="InterPro" id="IPR004853">
    <property type="entry name" value="Sugar_P_trans_dom"/>
</dbReference>
<evidence type="ECO:0000313" key="8">
    <source>
        <dbReference type="EMBL" id="KAL3763005.1"/>
    </source>
</evidence>
<feature type="transmembrane region" description="Helical" evidence="6">
    <location>
        <begin position="299"/>
        <end position="319"/>
    </location>
</feature>
<comment type="caution">
    <text evidence="8">The sequence shown here is derived from an EMBL/GenBank/DDBJ whole genome shotgun (WGS) entry which is preliminary data.</text>
</comment>
<feature type="transmembrane region" description="Helical" evidence="6">
    <location>
        <begin position="244"/>
        <end position="265"/>
    </location>
</feature>
<evidence type="ECO:0000256" key="6">
    <source>
        <dbReference type="SAM" id="Phobius"/>
    </source>
</evidence>
<accession>A0ABD3MR83</accession>
<comment type="subcellular location">
    <subcellularLocation>
        <location evidence="1">Membrane</location>
        <topology evidence="1">Multi-pass membrane protein</topology>
    </subcellularLocation>
</comment>
<name>A0ABD3MR83_9STRA</name>
<keyword evidence="2 6" id="KW-0812">Transmembrane</keyword>
<feature type="transmembrane region" description="Helical" evidence="6">
    <location>
        <begin position="39"/>
        <end position="59"/>
    </location>
</feature>
<dbReference type="PANTHER" id="PTHR11132">
    <property type="entry name" value="SOLUTE CARRIER FAMILY 35"/>
    <property type="match status" value="1"/>
</dbReference>
<keyword evidence="4 6" id="KW-0472">Membrane</keyword>
<evidence type="ECO:0000256" key="2">
    <source>
        <dbReference type="ARBA" id="ARBA00022692"/>
    </source>
</evidence>
<dbReference type="Pfam" id="PF03151">
    <property type="entry name" value="TPT"/>
    <property type="match status" value="1"/>
</dbReference>
<feature type="transmembrane region" description="Helical" evidence="6">
    <location>
        <begin position="12"/>
        <end position="30"/>
    </location>
</feature>
<evidence type="ECO:0000256" key="5">
    <source>
        <dbReference type="SAM" id="MobiDB-lite"/>
    </source>
</evidence>
<feature type="transmembrane region" description="Helical" evidence="6">
    <location>
        <begin position="164"/>
        <end position="183"/>
    </location>
</feature>
<organism evidence="8 9">
    <name type="scientific">Discostella pseudostelligera</name>
    <dbReference type="NCBI Taxonomy" id="259834"/>
    <lineage>
        <taxon>Eukaryota</taxon>
        <taxon>Sar</taxon>
        <taxon>Stramenopiles</taxon>
        <taxon>Ochrophyta</taxon>
        <taxon>Bacillariophyta</taxon>
        <taxon>Coscinodiscophyceae</taxon>
        <taxon>Thalassiosirophycidae</taxon>
        <taxon>Stephanodiscales</taxon>
        <taxon>Stephanodiscaceae</taxon>
        <taxon>Discostella</taxon>
    </lineage>
</organism>
<gene>
    <name evidence="8" type="ORF">ACHAWU_001152</name>
</gene>
<evidence type="ECO:0000256" key="3">
    <source>
        <dbReference type="ARBA" id="ARBA00022989"/>
    </source>
</evidence>
<dbReference type="InterPro" id="IPR050186">
    <property type="entry name" value="TPT_transporter"/>
</dbReference>
<feature type="domain" description="Sugar phosphate transporter" evidence="7">
    <location>
        <begin position="17"/>
        <end position="315"/>
    </location>
</feature>
<dbReference type="AlphaFoldDB" id="A0ABD3MR83"/>
<evidence type="ECO:0000259" key="7">
    <source>
        <dbReference type="Pfam" id="PF03151"/>
    </source>
</evidence>
<reference evidence="8 9" key="1">
    <citation type="submission" date="2024-10" db="EMBL/GenBank/DDBJ databases">
        <title>Updated reference genomes for cyclostephanoid diatoms.</title>
        <authorList>
            <person name="Roberts W.R."/>
            <person name="Alverson A.J."/>
        </authorList>
    </citation>
    <scope>NUCLEOTIDE SEQUENCE [LARGE SCALE GENOMIC DNA]</scope>
    <source>
        <strain evidence="8 9">AJA232-27</strain>
    </source>
</reference>
<sequence length="422" mass="46532">MTASTFYKRHCIYLPAMAGWFVCSAALSAYNKVIFGQNLGAFPCPLLLTSVHFFVQWMFSYTVSSIFPDFFGGTAVETMSWSTFLGISIPCGLVTALDIGLSNLSLVRISITFFTMVKSSSPVWVLLSAFVFGLEKITCNLILVGLLITAGEILTAFGEVEFDTIGFCLVLGAAICGGIRWTLVQFKLQKLDPPLCGPVVTMRLLSCTMFFSMMVMSCVIEQPWRKLGPSTSDYFSDLDNGLRTISTALLGAGIAIVMVLCEFWLILKSNAIVLMIGGVLKEMITIFVGVTMFDDNLNVINVSGIVVVFLGVLLYKVTLHLSKPENTERWVNEEDNKYFSRVSLSDTGSDEFNYEEDASARRGKRSRSDPDIALMLNAEDLDPDDEVSTSHLDGISPRRGRLNGAPKEHDKREPKALVVELI</sequence>
<proteinExistence type="predicted"/>
<protein>
    <recommendedName>
        <fullName evidence="7">Sugar phosphate transporter domain-containing protein</fullName>
    </recommendedName>
</protein>
<feature type="transmembrane region" description="Helical" evidence="6">
    <location>
        <begin position="272"/>
        <end position="293"/>
    </location>
</feature>
<evidence type="ECO:0000256" key="4">
    <source>
        <dbReference type="ARBA" id="ARBA00023136"/>
    </source>
</evidence>
<feature type="transmembrane region" description="Helical" evidence="6">
    <location>
        <begin position="204"/>
        <end position="224"/>
    </location>
</feature>
<dbReference type="Proteomes" id="UP001530293">
    <property type="component" value="Unassembled WGS sequence"/>
</dbReference>